<dbReference type="InterPro" id="IPR000859">
    <property type="entry name" value="CUB_dom"/>
</dbReference>
<reference evidence="5 6" key="1">
    <citation type="submission" date="2013-11" db="EMBL/GenBank/DDBJ databases">
        <title>Draft genome of the bovine lungworm Dictyocaulus viviparus.</title>
        <authorList>
            <person name="Mitreva M."/>
        </authorList>
    </citation>
    <scope>NUCLEOTIDE SEQUENCE [LARGE SCALE GENOMIC DNA]</scope>
    <source>
        <strain evidence="5 6">HannoverDv2000</strain>
    </source>
</reference>
<sequence length="171" mass="18821">MFNIFCCLSVSGDAIGQTFSTSGPLMTLLFSTDHTGQDRGFAIHYEMVPLNEDNSELHGCQSGFFSYGFGFVTSPDWPSPYPNDMTCHYLMTAPEGSKVMVMFAAFSTEACCDKVEIYDGPDATSPKLATLSGTELINTTFYSTQSSLFMTFYSDLTDNDKGFSAFYKEIA</sequence>
<evidence type="ECO:0000259" key="4">
    <source>
        <dbReference type="PROSITE" id="PS01180"/>
    </source>
</evidence>
<dbReference type="EMBL" id="KN716167">
    <property type="protein sequence ID" value="KJH52321.1"/>
    <property type="molecule type" value="Genomic_DNA"/>
</dbReference>
<name>A0A0D8YCM0_DICVI</name>
<dbReference type="SUPFAM" id="SSF49854">
    <property type="entry name" value="Spermadhesin, CUB domain"/>
    <property type="match status" value="2"/>
</dbReference>
<dbReference type="OrthoDB" id="6365689at2759"/>
<feature type="disulfide bond" evidence="3">
    <location>
        <begin position="60"/>
        <end position="87"/>
    </location>
</feature>
<dbReference type="AlphaFoldDB" id="A0A0D8YCM0"/>
<evidence type="ECO:0000256" key="3">
    <source>
        <dbReference type="PROSITE-ProRule" id="PRU00059"/>
    </source>
</evidence>
<evidence type="ECO:0000256" key="2">
    <source>
        <dbReference type="ARBA" id="ARBA00023157"/>
    </source>
</evidence>
<reference evidence="6" key="2">
    <citation type="journal article" date="2016" name="Sci. Rep.">
        <title>Dictyocaulus viviparus genome, variome and transcriptome elucidate lungworm biology and support future intervention.</title>
        <authorList>
            <person name="McNulty S.N."/>
            <person name="Strube C."/>
            <person name="Rosa B.A."/>
            <person name="Martin J.C."/>
            <person name="Tyagi R."/>
            <person name="Choi Y.J."/>
            <person name="Wang Q."/>
            <person name="Hallsworth Pepin K."/>
            <person name="Zhang X."/>
            <person name="Ozersky P."/>
            <person name="Wilson R.K."/>
            <person name="Sternberg P.W."/>
            <person name="Gasser R.B."/>
            <person name="Mitreva M."/>
        </authorList>
    </citation>
    <scope>NUCLEOTIDE SEQUENCE [LARGE SCALE GENOMIC DNA]</scope>
    <source>
        <strain evidence="6">HannoverDv2000</strain>
    </source>
</reference>
<dbReference type="CDD" id="cd00041">
    <property type="entry name" value="CUB"/>
    <property type="match status" value="1"/>
</dbReference>
<dbReference type="Proteomes" id="UP000053766">
    <property type="component" value="Unassembled WGS sequence"/>
</dbReference>
<evidence type="ECO:0000313" key="6">
    <source>
        <dbReference type="Proteomes" id="UP000053766"/>
    </source>
</evidence>
<keyword evidence="6" id="KW-1185">Reference proteome</keyword>
<dbReference type="InterPro" id="IPR035914">
    <property type="entry name" value="Sperma_CUB_dom_sf"/>
</dbReference>
<comment type="caution">
    <text evidence="3">Lacks conserved residue(s) required for the propagation of feature annotation.</text>
</comment>
<feature type="domain" description="CUB" evidence="4">
    <location>
        <begin position="60"/>
        <end position="170"/>
    </location>
</feature>
<keyword evidence="1" id="KW-0677">Repeat</keyword>
<dbReference type="Gene3D" id="2.60.120.290">
    <property type="entry name" value="Spermadhesin, CUB domain"/>
    <property type="match status" value="1"/>
</dbReference>
<gene>
    <name evidence="5" type="ORF">DICVIV_01523</name>
</gene>
<organism evidence="5 6">
    <name type="scientific">Dictyocaulus viviparus</name>
    <name type="common">Bovine lungworm</name>
    <dbReference type="NCBI Taxonomy" id="29172"/>
    <lineage>
        <taxon>Eukaryota</taxon>
        <taxon>Metazoa</taxon>
        <taxon>Ecdysozoa</taxon>
        <taxon>Nematoda</taxon>
        <taxon>Chromadorea</taxon>
        <taxon>Rhabditida</taxon>
        <taxon>Rhabditina</taxon>
        <taxon>Rhabditomorpha</taxon>
        <taxon>Strongyloidea</taxon>
        <taxon>Metastrongylidae</taxon>
        <taxon>Dictyocaulus</taxon>
    </lineage>
</organism>
<evidence type="ECO:0000313" key="5">
    <source>
        <dbReference type="EMBL" id="KJH52321.1"/>
    </source>
</evidence>
<proteinExistence type="predicted"/>
<accession>A0A0D8YCM0</accession>
<dbReference type="STRING" id="29172.A0A0D8YCM0"/>
<keyword evidence="2 3" id="KW-1015">Disulfide bond</keyword>
<protein>
    <submittedName>
        <fullName evidence="5">CUB domain protein</fullName>
    </submittedName>
</protein>
<dbReference type="PROSITE" id="PS01180">
    <property type="entry name" value="CUB"/>
    <property type="match status" value="1"/>
</dbReference>
<dbReference type="SMART" id="SM00042">
    <property type="entry name" value="CUB"/>
    <property type="match status" value="1"/>
</dbReference>
<dbReference type="Pfam" id="PF00431">
    <property type="entry name" value="CUB"/>
    <property type="match status" value="1"/>
</dbReference>
<dbReference type="PANTHER" id="PTHR24251">
    <property type="entry name" value="OVOCHYMASE-RELATED"/>
    <property type="match status" value="1"/>
</dbReference>
<evidence type="ECO:0000256" key="1">
    <source>
        <dbReference type="ARBA" id="ARBA00022737"/>
    </source>
</evidence>